<reference evidence="1" key="1">
    <citation type="submission" date="2020-09" db="EMBL/GenBank/DDBJ databases">
        <authorList>
            <person name="Kikuchi T."/>
        </authorList>
    </citation>
    <scope>NUCLEOTIDE SEQUENCE</scope>
    <source>
        <strain evidence="1">SH1</strain>
    </source>
</reference>
<evidence type="ECO:0000313" key="2">
    <source>
        <dbReference type="Proteomes" id="UP000614601"/>
    </source>
</evidence>
<accession>A0A811L5C7</accession>
<keyword evidence="2" id="KW-1185">Reference proteome</keyword>
<proteinExistence type="predicted"/>
<sequence>MAIAYDGNIVDNITPHAAALHSISTPDPRICINVFTEPLKRIMTKEIVIMIRPSSVNSGKNEQTFER</sequence>
<name>A0A811L5C7_9BILA</name>
<gene>
    <name evidence="1" type="ORF">BOKJ2_LOCUS9884</name>
</gene>
<dbReference type="Proteomes" id="UP000783686">
    <property type="component" value="Unassembled WGS sequence"/>
</dbReference>
<evidence type="ECO:0000313" key="1">
    <source>
        <dbReference type="EMBL" id="CAD5222919.1"/>
    </source>
</evidence>
<organism evidence="1 2">
    <name type="scientific">Bursaphelenchus okinawaensis</name>
    <dbReference type="NCBI Taxonomy" id="465554"/>
    <lineage>
        <taxon>Eukaryota</taxon>
        <taxon>Metazoa</taxon>
        <taxon>Ecdysozoa</taxon>
        <taxon>Nematoda</taxon>
        <taxon>Chromadorea</taxon>
        <taxon>Rhabditida</taxon>
        <taxon>Tylenchina</taxon>
        <taxon>Tylenchomorpha</taxon>
        <taxon>Aphelenchoidea</taxon>
        <taxon>Aphelenchoididae</taxon>
        <taxon>Bursaphelenchus</taxon>
    </lineage>
</organism>
<comment type="caution">
    <text evidence="1">The sequence shown here is derived from an EMBL/GenBank/DDBJ whole genome shotgun (WGS) entry which is preliminary data.</text>
</comment>
<protein>
    <submittedName>
        <fullName evidence="1">Uncharacterized protein</fullName>
    </submittedName>
</protein>
<dbReference type="Proteomes" id="UP000614601">
    <property type="component" value="Unassembled WGS sequence"/>
</dbReference>
<dbReference type="AlphaFoldDB" id="A0A811L5C7"/>
<dbReference type="EMBL" id="CAJFCW020000005">
    <property type="protein sequence ID" value="CAG9117007.1"/>
    <property type="molecule type" value="Genomic_DNA"/>
</dbReference>
<dbReference type="EMBL" id="CAJFDH010000005">
    <property type="protein sequence ID" value="CAD5222919.1"/>
    <property type="molecule type" value="Genomic_DNA"/>
</dbReference>